<reference evidence="2 3" key="1">
    <citation type="submission" date="2009-10" db="EMBL/GenBank/DDBJ databases">
        <authorList>
            <person name="Weinstock G."/>
            <person name="Sodergren E."/>
            <person name="Clifton S."/>
            <person name="Fulton L."/>
            <person name="Fulton B."/>
            <person name="Courtney L."/>
            <person name="Fronick C."/>
            <person name="Harrison M."/>
            <person name="Strong C."/>
            <person name="Farmer C."/>
            <person name="Delahaunty K."/>
            <person name="Markovic C."/>
            <person name="Hall O."/>
            <person name="Minx P."/>
            <person name="Tomlinson C."/>
            <person name="Mitreva M."/>
            <person name="Nelson J."/>
            <person name="Hou S."/>
            <person name="Wollam A."/>
            <person name="Pepin K.H."/>
            <person name="Johnson M."/>
            <person name="Bhonagiri V."/>
            <person name="Nash W.E."/>
            <person name="Warren W."/>
            <person name="Chinwalla A."/>
            <person name="Mardis E.R."/>
            <person name="Wilson R.K."/>
        </authorList>
    </citation>
    <scope>NUCLEOTIDE SEQUENCE [LARGE SCALE GENOMIC DNA]</scope>
    <source>
        <strain evidence="2 3">ATCC 23970</strain>
    </source>
</reference>
<name>D0W865_NEILA</name>
<accession>D0W865</accession>
<proteinExistence type="predicted"/>
<organism evidence="2 3">
    <name type="scientific">Neisseria lactamica ATCC 23970</name>
    <dbReference type="NCBI Taxonomy" id="546265"/>
    <lineage>
        <taxon>Bacteria</taxon>
        <taxon>Pseudomonadati</taxon>
        <taxon>Pseudomonadota</taxon>
        <taxon>Betaproteobacteria</taxon>
        <taxon>Neisseriales</taxon>
        <taxon>Neisseriaceae</taxon>
        <taxon>Neisseria</taxon>
    </lineage>
</organism>
<dbReference type="AlphaFoldDB" id="D0W865"/>
<feature type="chain" id="PRO_5003017871" description="Lipoprotein" evidence="1">
    <location>
        <begin position="23"/>
        <end position="115"/>
    </location>
</feature>
<protein>
    <recommendedName>
        <fullName evidence="4">Lipoprotein</fullName>
    </recommendedName>
</protein>
<dbReference type="Proteomes" id="UP000003843">
    <property type="component" value="Unassembled WGS sequence"/>
</dbReference>
<evidence type="ECO:0000313" key="3">
    <source>
        <dbReference type="Proteomes" id="UP000003843"/>
    </source>
</evidence>
<evidence type="ECO:0008006" key="4">
    <source>
        <dbReference type="Google" id="ProtNLM"/>
    </source>
</evidence>
<keyword evidence="1" id="KW-0732">Signal</keyword>
<feature type="signal peptide" evidence="1">
    <location>
        <begin position="1"/>
        <end position="22"/>
    </location>
</feature>
<evidence type="ECO:0000256" key="1">
    <source>
        <dbReference type="SAM" id="SignalP"/>
    </source>
</evidence>
<gene>
    <name evidence="2" type="ORF">NEILACOT_03718</name>
</gene>
<dbReference type="EMBL" id="ACEQ02000007">
    <property type="protein sequence ID" value="EEZ76193.1"/>
    <property type="molecule type" value="Genomic_DNA"/>
</dbReference>
<evidence type="ECO:0000313" key="2">
    <source>
        <dbReference type="EMBL" id="EEZ76193.1"/>
    </source>
</evidence>
<sequence>MKQMKRYAAILSSAILASCAFVGDIQYGGQSTAFGGDNVLRNDVAKVIKQWESTAFLCQNIKAIDAKISDVKRVEGRIQSEEVWTVQACGQVRHYNVHMREDERGETDFNVSFLK</sequence>
<dbReference type="PROSITE" id="PS51257">
    <property type="entry name" value="PROKAR_LIPOPROTEIN"/>
    <property type="match status" value="1"/>
</dbReference>
<comment type="caution">
    <text evidence="2">The sequence shown here is derived from an EMBL/GenBank/DDBJ whole genome shotgun (WGS) entry which is preliminary data.</text>
</comment>